<evidence type="ECO:0000313" key="4">
    <source>
        <dbReference type="Proteomes" id="UP000078492"/>
    </source>
</evidence>
<reference evidence="3 4" key="1">
    <citation type="submission" date="2015-09" db="EMBL/GenBank/DDBJ databases">
        <title>Trachymyrmex cornetzi WGS genome.</title>
        <authorList>
            <person name="Nygaard S."/>
            <person name="Hu H."/>
            <person name="Boomsma J."/>
            <person name="Zhang G."/>
        </authorList>
    </citation>
    <scope>NUCLEOTIDE SEQUENCE [LARGE SCALE GENOMIC DNA]</scope>
    <source>
        <strain evidence="3">Tcor2-1</strain>
        <tissue evidence="3">Whole body</tissue>
    </source>
</reference>
<feature type="compositionally biased region" description="Basic residues" evidence="1">
    <location>
        <begin position="41"/>
        <end position="50"/>
    </location>
</feature>
<protein>
    <submittedName>
        <fullName evidence="3">Torso-like protein</fullName>
    </submittedName>
</protein>
<dbReference type="STRING" id="471704.A0A195ECW4"/>
<proteinExistence type="predicted"/>
<dbReference type="InterPro" id="IPR020864">
    <property type="entry name" value="MACPF"/>
</dbReference>
<evidence type="ECO:0000256" key="1">
    <source>
        <dbReference type="SAM" id="MobiDB-lite"/>
    </source>
</evidence>
<evidence type="ECO:0000313" key="3">
    <source>
        <dbReference type="EMBL" id="KYN23048.1"/>
    </source>
</evidence>
<feature type="region of interest" description="Disordered" evidence="1">
    <location>
        <begin position="1"/>
        <end position="63"/>
    </location>
</feature>
<name>A0A195ECW4_9HYME</name>
<accession>A0A195ECW4</accession>
<evidence type="ECO:0000259" key="2">
    <source>
        <dbReference type="SMART" id="SM00457"/>
    </source>
</evidence>
<gene>
    <name evidence="3" type="ORF">ALC57_04832</name>
</gene>
<organism evidence="3 4">
    <name type="scientific">Trachymyrmex cornetzi</name>
    <dbReference type="NCBI Taxonomy" id="471704"/>
    <lineage>
        <taxon>Eukaryota</taxon>
        <taxon>Metazoa</taxon>
        <taxon>Ecdysozoa</taxon>
        <taxon>Arthropoda</taxon>
        <taxon>Hexapoda</taxon>
        <taxon>Insecta</taxon>
        <taxon>Pterygota</taxon>
        <taxon>Neoptera</taxon>
        <taxon>Endopterygota</taxon>
        <taxon>Hymenoptera</taxon>
        <taxon>Apocrita</taxon>
        <taxon>Aculeata</taxon>
        <taxon>Formicoidea</taxon>
        <taxon>Formicidae</taxon>
        <taxon>Myrmicinae</taxon>
        <taxon>Trachymyrmex</taxon>
    </lineage>
</organism>
<sequence>MDRHEGASAPLRLEGYRGEGDERREREREREEARPSVVAFAKRKTRGVRREKKEPSGEEPTVLRAPPIRTVSPWRKMCIRRLPDRQGVNYRIKMHEGREREDITDPGSRPEMWSRTQLFFLASMLALLIGVHITRSQRPRLGGAVNVFSRYGYLSISMRVVPRNDTETWIFREPTLDVFKNSTPLPPKQRQSSKSTSVFDGDFHMEFCDNIRQLLQAYFRDFTFEKLERPWRAFTGSWSKTAIARHLGINSSFITGDHCYVLVRVARFRDNQRLAGTAETLVLDDSVLRQTENVTVGDTASVVRFIRNFGSHYIASYITGNSLYQVFVYTPQVYSRIKERLKTRGIAELSSLELSNYFSPWYAEHMGTIQSASGNRSVEAWAVQRLRVQYYIFTYASLLKLHGDTALLKQLDSLLGDEALLQLQLRTLAPAFKDSKRRQWFLEVIDNYFKLWEVNM</sequence>
<keyword evidence="4" id="KW-1185">Reference proteome</keyword>
<dbReference type="SMART" id="SM00457">
    <property type="entry name" value="MACPF"/>
    <property type="match status" value="1"/>
</dbReference>
<feature type="compositionally biased region" description="Basic and acidic residues" evidence="1">
    <location>
        <begin position="14"/>
        <end position="34"/>
    </location>
</feature>
<dbReference type="Proteomes" id="UP000078492">
    <property type="component" value="Unassembled WGS sequence"/>
</dbReference>
<feature type="domain" description="MACPF" evidence="2">
    <location>
        <begin position="255"/>
        <end position="450"/>
    </location>
</feature>
<dbReference type="EMBL" id="KQ979074">
    <property type="protein sequence ID" value="KYN23048.1"/>
    <property type="molecule type" value="Genomic_DNA"/>
</dbReference>
<dbReference type="AlphaFoldDB" id="A0A195ECW4"/>